<gene>
    <name evidence="1" type="ORF">FOMPIDRAFT_1145875</name>
</gene>
<sequence length="110" mass="12623">MTVKSCLKQNTALETPIYEGLLLPSTFDQSQPIREARRKSVTFSDDGSDEEVKEEVFYVEDYDRSPMKVTNKLNYRDMLELMELRLAFPRIRPFGGRQRNGSVDSQGPAS</sequence>
<dbReference type="OrthoDB" id="2802795at2759"/>
<name>S8E8P9_FOMSC</name>
<dbReference type="EMBL" id="KE504145">
    <property type="protein sequence ID" value="EPT01033.1"/>
    <property type="molecule type" value="Genomic_DNA"/>
</dbReference>
<accession>S8E8P9</accession>
<dbReference type="HOGENOM" id="CLU_173462_0_0_1"/>
<reference evidence="1 2" key="1">
    <citation type="journal article" date="2012" name="Science">
        <title>The Paleozoic origin of enzymatic lignin decomposition reconstructed from 31 fungal genomes.</title>
        <authorList>
            <person name="Floudas D."/>
            <person name="Binder M."/>
            <person name="Riley R."/>
            <person name="Barry K."/>
            <person name="Blanchette R.A."/>
            <person name="Henrissat B."/>
            <person name="Martinez A.T."/>
            <person name="Otillar R."/>
            <person name="Spatafora J.W."/>
            <person name="Yadav J.S."/>
            <person name="Aerts A."/>
            <person name="Benoit I."/>
            <person name="Boyd A."/>
            <person name="Carlson A."/>
            <person name="Copeland A."/>
            <person name="Coutinho P.M."/>
            <person name="de Vries R.P."/>
            <person name="Ferreira P."/>
            <person name="Findley K."/>
            <person name="Foster B."/>
            <person name="Gaskell J."/>
            <person name="Glotzer D."/>
            <person name="Gorecki P."/>
            <person name="Heitman J."/>
            <person name="Hesse C."/>
            <person name="Hori C."/>
            <person name="Igarashi K."/>
            <person name="Jurgens J.A."/>
            <person name="Kallen N."/>
            <person name="Kersten P."/>
            <person name="Kohler A."/>
            <person name="Kuees U."/>
            <person name="Kumar T.K.A."/>
            <person name="Kuo A."/>
            <person name="LaButti K."/>
            <person name="Larrondo L.F."/>
            <person name="Lindquist E."/>
            <person name="Ling A."/>
            <person name="Lombard V."/>
            <person name="Lucas S."/>
            <person name="Lundell T."/>
            <person name="Martin R."/>
            <person name="McLaughlin D.J."/>
            <person name="Morgenstern I."/>
            <person name="Morin E."/>
            <person name="Murat C."/>
            <person name="Nagy L.G."/>
            <person name="Nolan M."/>
            <person name="Ohm R.A."/>
            <person name="Patyshakuliyeva A."/>
            <person name="Rokas A."/>
            <person name="Ruiz-Duenas F.J."/>
            <person name="Sabat G."/>
            <person name="Salamov A."/>
            <person name="Samejima M."/>
            <person name="Schmutz J."/>
            <person name="Slot J.C."/>
            <person name="St John F."/>
            <person name="Stenlid J."/>
            <person name="Sun H."/>
            <person name="Sun S."/>
            <person name="Syed K."/>
            <person name="Tsang A."/>
            <person name="Wiebenga A."/>
            <person name="Young D."/>
            <person name="Pisabarro A."/>
            <person name="Eastwood D.C."/>
            <person name="Martin F."/>
            <person name="Cullen D."/>
            <person name="Grigoriev I.V."/>
            <person name="Hibbett D.S."/>
        </authorList>
    </citation>
    <scope>NUCLEOTIDE SEQUENCE</scope>
    <source>
        <strain evidence="2">FP-58527</strain>
    </source>
</reference>
<dbReference type="AlphaFoldDB" id="S8E8P9"/>
<keyword evidence="2" id="KW-1185">Reference proteome</keyword>
<dbReference type="InParanoid" id="S8E8P9"/>
<dbReference type="Proteomes" id="UP000015241">
    <property type="component" value="Unassembled WGS sequence"/>
</dbReference>
<evidence type="ECO:0000313" key="1">
    <source>
        <dbReference type="EMBL" id="EPT01033.1"/>
    </source>
</evidence>
<protein>
    <submittedName>
        <fullName evidence="1">Uncharacterized protein</fullName>
    </submittedName>
</protein>
<proteinExistence type="predicted"/>
<organism evidence="1 2">
    <name type="scientific">Fomitopsis schrenkii</name>
    <name type="common">Brown rot fungus</name>
    <dbReference type="NCBI Taxonomy" id="2126942"/>
    <lineage>
        <taxon>Eukaryota</taxon>
        <taxon>Fungi</taxon>
        <taxon>Dikarya</taxon>
        <taxon>Basidiomycota</taxon>
        <taxon>Agaricomycotina</taxon>
        <taxon>Agaricomycetes</taxon>
        <taxon>Polyporales</taxon>
        <taxon>Fomitopsis</taxon>
    </lineage>
</organism>
<dbReference type="STRING" id="743788.S8E8P9"/>
<evidence type="ECO:0000313" key="2">
    <source>
        <dbReference type="Proteomes" id="UP000015241"/>
    </source>
</evidence>